<dbReference type="Proteomes" id="UP000299102">
    <property type="component" value="Unassembled WGS sequence"/>
</dbReference>
<organism evidence="2 3">
    <name type="scientific">Eumeta variegata</name>
    <name type="common">Bagworm moth</name>
    <name type="synonym">Eumeta japonica</name>
    <dbReference type="NCBI Taxonomy" id="151549"/>
    <lineage>
        <taxon>Eukaryota</taxon>
        <taxon>Metazoa</taxon>
        <taxon>Ecdysozoa</taxon>
        <taxon>Arthropoda</taxon>
        <taxon>Hexapoda</taxon>
        <taxon>Insecta</taxon>
        <taxon>Pterygota</taxon>
        <taxon>Neoptera</taxon>
        <taxon>Endopterygota</taxon>
        <taxon>Lepidoptera</taxon>
        <taxon>Glossata</taxon>
        <taxon>Ditrysia</taxon>
        <taxon>Tineoidea</taxon>
        <taxon>Psychidae</taxon>
        <taxon>Oiketicinae</taxon>
        <taxon>Eumeta</taxon>
    </lineage>
</organism>
<comment type="caution">
    <text evidence="2">The sequence shown here is derived from an EMBL/GenBank/DDBJ whole genome shotgun (WGS) entry which is preliminary data.</text>
</comment>
<evidence type="ECO:0000256" key="1">
    <source>
        <dbReference type="SAM" id="MobiDB-lite"/>
    </source>
</evidence>
<feature type="region of interest" description="Disordered" evidence="1">
    <location>
        <begin position="49"/>
        <end position="70"/>
    </location>
</feature>
<keyword evidence="3" id="KW-1185">Reference proteome</keyword>
<sequence length="95" mass="10669">MDKILWIPITDMLMRADAFPVAATASRRLHTNTARYQANAAAETTKVLTRHERGRAARPSSPADRRPLSGKTIDISRFDTNFTRVRLRLDHPVAG</sequence>
<gene>
    <name evidence="2" type="ORF">EVAR_23720_1</name>
</gene>
<evidence type="ECO:0000313" key="2">
    <source>
        <dbReference type="EMBL" id="GBP37672.1"/>
    </source>
</evidence>
<name>A0A4C1VH54_EUMVA</name>
<dbReference type="EMBL" id="BGZK01000337">
    <property type="protein sequence ID" value="GBP37672.1"/>
    <property type="molecule type" value="Genomic_DNA"/>
</dbReference>
<reference evidence="2 3" key="1">
    <citation type="journal article" date="2019" name="Commun. Biol.">
        <title>The bagworm genome reveals a unique fibroin gene that provides high tensile strength.</title>
        <authorList>
            <person name="Kono N."/>
            <person name="Nakamura H."/>
            <person name="Ohtoshi R."/>
            <person name="Tomita M."/>
            <person name="Numata K."/>
            <person name="Arakawa K."/>
        </authorList>
    </citation>
    <scope>NUCLEOTIDE SEQUENCE [LARGE SCALE GENOMIC DNA]</scope>
</reference>
<accession>A0A4C1VH54</accession>
<protein>
    <submittedName>
        <fullName evidence="2">Uncharacterized protein</fullName>
    </submittedName>
</protein>
<proteinExistence type="predicted"/>
<dbReference type="AlphaFoldDB" id="A0A4C1VH54"/>
<evidence type="ECO:0000313" key="3">
    <source>
        <dbReference type="Proteomes" id="UP000299102"/>
    </source>
</evidence>